<dbReference type="GO" id="GO:0016020">
    <property type="term" value="C:membrane"/>
    <property type="evidence" value="ECO:0007669"/>
    <property type="project" value="InterPro"/>
</dbReference>
<reference evidence="3" key="1">
    <citation type="submission" date="2020-02" db="EMBL/GenBank/DDBJ databases">
        <authorList>
            <person name="Meier V. D."/>
        </authorList>
    </citation>
    <scope>NUCLEOTIDE SEQUENCE</scope>
    <source>
        <strain evidence="3">AVDCRST_MAG18</strain>
    </source>
</reference>
<sequence length="71" mass="6872">MLVLCGIFGTAGGGFLYLTAIDLAGAAKTAVLGSAAPIFGLIGSVLFLGERPGPRGIVGTLLSVGGIALVV</sequence>
<feature type="transmembrane region" description="Helical" evidence="1">
    <location>
        <begin position="30"/>
        <end position="49"/>
    </location>
</feature>
<accession>A0A6J4VIK8</accession>
<evidence type="ECO:0000256" key="1">
    <source>
        <dbReference type="SAM" id="Phobius"/>
    </source>
</evidence>
<dbReference type="AlphaFoldDB" id="A0A6J4VIK8"/>
<keyword evidence="1" id="KW-0812">Transmembrane</keyword>
<evidence type="ECO:0000259" key="2">
    <source>
        <dbReference type="Pfam" id="PF00892"/>
    </source>
</evidence>
<feature type="domain" description="EamA" evidence="2">
    <location>
        <begin position="2"/>
        <end position="71"/>
    </location>
</feature>
<keyword evidence="1" id="KW-0472">Membrane</keyword>
<dbReference type="InterPro" id="IPR000620">
    <property type="entry name" value="EamA_dom"/>
</dbReference>
<dbReference type="SUPFAM" id="SSF103481">
    <property type="entry name" value="Multidrug resistance efflux transporter EmrE"/>
    <property type="match status" value="1"/>
</dbReference>
<keyword evidence="1" id="KW-1133">Transmembrane helix</keyword>
<dbReference type="Pfam" id="PF00892">
    <property type="entry name" value="EamA"/>
    <property type="match status" value="1"/>
</dbReference>
<dbReference type="EMBL" id="CADCWN010000184">
    <property type="protein sequence ID" value="CAA9574799.1"/>
    <property type="molecule type" value="Genomic_DNA"/>
</dbReference>
<gene>
    <name evidence="3" type="ORF">AVDCRST_MAG18-2417</name>
</gene>
<evidence type="ECO:0000313" key="3">
    <source>
        <dbReference type="EMBL" id="CAA9574799.1"/>
    </source>
</evidence>
<proteinExistence type="predicted"/>
<dbReference type="InterPro" id="IPR037185">
    <property type="entry name" value="EmrE-like"/>
</dbReference>
<organism evidence="3">
    <name type="scientific">uncultured Thermomicrobiales bacterium</name>
    <dbReference type="NCBI Taxonomy" id="1645740"/>
    <lineage>
        <taxon>Bacteria</taxon>
        <taxon>Pseudomonadati</taxon>
        <taxon>Thermomicrobiota</taxon>
        <taxon>Thermomicrobia</taxon>
        <taxon>Thermomicrobiales</taxon>
        <taxon>environmental samples</taxon>
    </lineage>
</organism>
<protein>
    <submittedName>
        <fullName evidence="3">Permease of the drug/metabolite transporter (DMT) superfamily</fullName>
    </submittedName>
</protein>
<name>A0A6J4VIK8_9BACT</name>